<evidence type="ECO:0000256" key="2">
    <source>
        <dbReference type="ARBA" id="ARBA00022840"/>
    </source>
</evidence>
<dbReference type="InterPro" id="IPR027417">
    <property type="entry name" value="P-loop_NTPase"/>
</dbReference>
<dbReference type="RefSeq" id="WP_405505436.1">
    <property type="nucleotide sequence ID" value="NZ_CP108341.1"/>
</dbReference>
<organism evidence="3 4">
    <name type="scientific">Streptomyces purpurascens</name>
    <dbReference type="NCBI Taxonomy" id="1924"/>
    <lineage>
        <taxon>Bacteria</taxon>
        <taxon>Bacillati</taxon>
        <taxon>Actinomycetota</taxon>
        <taxon>Actinomycetes</taxon>
        <taxon>Kitasatosporales</taxon>
        <taxon>Streptomycetaceae</taxon>
        <taxon>Streptomyces</taxon>
    </lineage>
</organism>
<dbReference type="Proteomes" id="UP001621512">
    <property type="component" value="Chromosome"/>
</dbReference>
<evidence type="ECO:0000313" key="4">
    <source>
        <dbReference type="Proteomes" id="UP001621512"/>
    </source>
</evidence>
<keyword evidence="1" id="KW-0547">Nucleotide-binding</keyword>
<name>A0ABZ1MJS5_STREF</name>
<dbReference type="Gene3D" id="3.40.50.300">
    <property type="entry name" value="P-loop containing nucleotide triphosphate hydrolases"/>
    <property type="match status" value="1"/>
</dbReference>
<dbReference type="EMBL" id="CP108341">
    <property type="protein sequence ID" value="WTW27096.1"/>
    <property type="molecule type" value="Genomic_DNA"/>
</dbReference>
<evidence type="ECO:0000313" key="3">
    <source>
        <dbReference type="EMBL" id="WTW27096.1"/>
    </source>
</evidence>
<accession>A0ABZ1MJS5</accession>
<dbReference type="NCBIfam" id="NF040564">
    <property type="entry name" value="SCO2523_fam"/>
    <property type="match status" value="1"/>
</dbReference>
<keyword evidence="2" id="KW-0067">ATP-binding</keyword>
<dbReference type="InterPro" id="IPR050625">
    <property type="entry name" value="ParA/MinD_ATPase"/>
</dbReference>
<proteinExistence type="predicted"/>
<dbReference type="PANTHER" id="PTHR43384:SF6">
    <property type="entry name" value="SEPTUM SITE-DETERMINING PROTEIN MIND HOMOLOG, CHLOROPLASTIC"/>
    <property type="match status" value="1"/>
</dbReference>
<gene>
    <name evidence="3" type="ORF">OHU35_13955</name>
</gene>
<dbReference type="PANTHER" id="PTHR43384">
    <property type="entry name" value="SEPTUM SITE-DETERMINING PROTEIN MIND HOMOLOG, CHLOROPLASTIC-RELATED"/>
    <property type="match status" value="1"/>
</dbReference>
<dbReference type="SUPFAM" id="SSF52540">
    <property type="entry name" value="P-loop containing nucleoside triphosphate hydrolases"/>
    <property type="match status" value="1"/>
</dbReference>
<protein>
    <submittedName>
        <fullName evidence="3">SCO2523 family variant P-loop protein</fullName>
    </submittedName>
</protein>
<reference evidence="3 4" key="1">
    <citation type="submission" date="2022-10" db="EMBL/GenBank/DDBJ databases">
        <title>The complete genomes of actinobacterial strains from the NBC collection.</title>
        <authorList>
            <person name="Joergensen T.S."/>
            <person name="Alvarez Arevalo M."/>
            <person name="Sterndorff E.B."/>
            <person name="Faurdal D."/>
            <person name="Vuksanovic O."/>
            <person name="Mourched A.-S."/>
            <person name="Charusanti P."/>
            <person name="Shaw S."/>
            <person name="Blin K."/>
            <person name="Weber T."/>
        </authorList>
    </citation>
    <scope>NUCLEOTIDE SEQUENCE [LARGE SCALE GENOMIC DNA]</scope>
    <source>
        <strain evidence="3 4">NBC_00017</strain>
    </source>
</reference>
<sequence>MLIFAASDKGGAGRSVTSANLAYHRALSGDEVCYLDFDFGSPTASAVFDVPEARRAAEDRGLHAYLKGEAAEPARIDVWAETEHQVLRHRPPCSGRLVLMPGDLSRGDFATTENDLRRCVDLLLKLHHEFDLVIVDLRAGRSYALDLALAATAQPEMRAVPARWLVFHRWTRQHVAGAAHLVFGKHGLVRGGVARGHDEDTLRGAIRFVRSAVPHSESPLWAQVRPAQSAWMRACDHGLEQLASEHGMGRSQVLGSVPFEHVLQWCEQLITEEDVLDSQIADMTTWQALGDLAGRLTERSLASSGAFEDGAKGDRP</sequence>
<evidence type="ECO:0000256" key="1">
    <source>
        <dbReference type="ARBA" id="ARBA00022741"/>
    </source>
</evidence>
<keyword evidence="4" id="KW-1185">Reference proteome</keyword>